<keyword evidence="6 8" id="KW-1133">Transmembrane helix</keyword>
<dbReference type="AlphaFoldDB" id="A0A2X4V3I2"/>
<feature type="transmembrane region" description="Helical" evidence="8">
    <location>
        <begin position="281"/>
        <end position="306"/>
    </location>
</feature>
<protein>
    <submittedName>
        <fullName evidence="9">Inner membrane protein yebS</fullName>
    </submittedName>
</protein>
<feature type="transmembrane region" description="Helical" evidence="8">
    <location>
        <begin position="409"/>
        <end position="428"/>
    </location>
</feature>
<dbReference type="Proteomes" id="UP000249005">
    <property type="component" value="Chromosome 1"/>
</dbReference>
<name>A0A2X4V3I2_9GAMM</name>
<dbReference type="KEGG" id="lri:NCTC12151_01448"/>
<dbReference type="NCBIfam" id="TIGR00155">
    <property type="entry name" value="pqiA_fam"/>
    <property type="match status" value="1"/>
</dbReference>
<dbReference type="InterPro" id="IPR005219">
    <property type="entry name" value="PqiA-like_proteobact"/>
</dbReference>
<dbReference type="GO" id="GO:0005886">
    <property type="term" value="C:plasma membrane"/>
    <property type="evidence" value="ECO:0007669"/>
    <property type="project" value="UniProtKB-SubCell"/>
</dbReference>
<evidence type="ECO:0000256" key="2">
    <source>
        <dbReference type="ARBA" id="ARBA00007555"/>
    </source>
</evidence>
<keyword evidence="4" id="KW-0997">Cell inner membrane</keyword>
<dbReference type="PANTHER" id="PTHR30462:SF3">
    <property type="entry name" value="INTERMEMBRANE TRANSPORT PROTEIN PQIA"/>
    <property type="match status" value="1"/>
</dbReference>
<feature type="transmembrane region" description="Helical" evidence="8">
    <location>
        <begin position="194"/>
        <end position="212"/>
    </location>
</feature>
<dbReference type="PANTHER" id="PTHR30462">
    <property type="entry name" value="INTERMEMBRANE TRANSPORT PROTEIN PQIB-RELATED"/>
    <property type="match status" value="1"/>
</dbReference>
<reference evidence="9 10" key="1">
    <citation type="submission" date="2018-06" db="EMBL/GenBank/DDBJ databases">
        <authorList>
            <consortium name="Pathogen Informatics"/>
            <person name="Doyle S."/>
        </authorList>
    </citation>
    <scope>NUCLEOTIDE SEQUENCE [LARGE SCALE GENOMIC DNA]</scope>
    <source>
        <strain evidence="9 10">NCTC12151</strain>
    </source>
</reference>
<dbReference type="NCBIfam" id="NF011683">
    <property type="entry name" value="PRK15103.1"/>
    <property type="match status" value="1"/>
</dbReference>
<feature type="transmembrane region" description="Helical" evidence="8">
    <location>
        <begin position="371"/>
        <end position="397"/>
    </location>
</feature>
<keyword evidence="7 8" id="KW-0472">Membrane</keyword>
<comment type="subcellular location">
    <subcellularLocation>
        <location evidence="1">Cell inner membrane</location>
        <topology evidence="1">Multi-pass membrane protein</topology>
    </subcellularLocation>
</comment>
<evidence type="ECO:0000256" key="3">
    <source>
        <dbReference type="ARBA" id="ARBA00022475"/>
    </source>
</evidence>
<evidence type="ECO:0000256" key="1">
    <source>
        <dbReference type="ARBA" id="ARBA00004429"/>
    </source>
</evidence>
<dbReference type="InterPro" id="IPR051800">
    <property type="entry name" value="PqiA-PqiB_transport"/>
</dbReference>
<accession>A0A2X4V3I2</accession>
<feature type="transmembrane region" description="Helical" evidence="8">
    <location>
        <begin position="168"/>
        <end position="188"/>
    </location>
</feature>
<sequence>MCLGASCSHALSASAIPAAVPEKVEDLAAVEKDVMLCPQCDLVVELPTLSEGKKAVCPRCHTTLTARWVEPSLQPICFAISALIMMVFANLFPFVNMRVSGIYSQIYLIEIPKVMVGDNYTSLATLFVIFVQLIPAFCMTAIVMLCLKVKLPYRLKVVMGRAIYLAKVWCMVEIFLVGVLVSFVKLMAYGDVGIGASFIPYCLFCLLQVRAFQCMDRHWFWQNIQPAPALPHEPKIGTSGLSQGLRSCPCCLAILPADEYRCPRCFTTGYARRKNSLQWTLALLLTSVMLYIPANILPIMITEVLGDPQASNIMSGVILLWKDGSYPVAMVIFIASIMVPTLKILAIGWLCYDASGRGKKIGRHERQKMHLVYEVVEFVGRWSMIDVFVIGVLSALVRIGRLMSVYPDIGAILFAMVVILTMIAAMMFDPRLLWDRTRPELTNE</sequence>
<evidence type="ECO:0000256" key="8">
    <source>
        <dbReference type="SAM" id="Phobius"/>
    </source>
</evidence>
<keyword evidence="3" id="KW-1003">Cell membrane</keyword>
<evidence type="ECO:0000256" key="5">
    <source>
        <dbReference type="ARBA" id="ARBA00022692"/>
    </source>
</evidence>
<dbReference type="Pfam" id="PF04403">
    <property type="entry name" value="PqiA"/>
    <property type="match status" value="2"/>
</dbReference>
<organism evidence="9 10">
    <name type="scientific">Leminorella richardii</name>
    <dbReference type="NCBI Taxonomy" id="158841"/>
    <lineage>
        <taxon>Bacteria</taxon>
        <taxon>Pseudomonadati</taxon>
        <taxon>Pseudomonadota</taxon>
        <taxon>Gammaproteobacteria</taxon>
        <taxon>Enterobacterales</taxon>
        <taxon>Budviciaceae</taxon>
        <taxon>Leminorella</taxon>
    </lineage>
</organism>
<evidence type="ECO:0000313" key="10">
    <source>
        <dbReference type="Proteomes" id="UP000249005"/>
    </source>
</evidence>
<keyword evidence="5 8" id="KW-0812">Transmembrane</keyword>
<keyword evidence="10" id="KW-1185">Reference proteome</keyword>
<feature type="transmembrane region" description="Helical" evidence="8">
    <location>
        <begin position="123"/>
        <end position="147"/>
    </location>
</feature>
<evidence type="ECO:0000256" key="4">
    <source>
        <dbReference type="ARBA" id="ARBA00022519"/>
    </source>
</evidence>
<feature type="transmembrane region" description="Helical" evidence="8">
    <location>
        <begin position="326"/>
        <end position="350"/>
    </location>
</feature>
<proteinExistence type="inferred from homology"/>
<dbReference type="InterPro" id="IPR007498">
    <property type="entry name" value="PqiA-like"/>
</dbReference>
<evidence type="ECO:0000313" key="9">
    <source>
        <dbReference type="EMBL" id="SQI39850.1"/>
    </source>
</evidence>
<dbReference type="EMBL" id="LS483470">
    <property type="protein sequence ID" value="SQI39850.1"/>
    <property type="molecule type" value="Genomic_DNA"/>
</dbReference>
<evidence type="ECO:0000256" key="6">
    <source>
        <dbReference type="ARBA" id="ARBA00022989"/>
    </source>
</evidence>
<gene>
    <name evidence="9" type="primary">yebS</name>
    <name evidence="9" type="ORF">NCTC12151_01448</name>
</gene>
<feature type="transmembrane region" description="Helical" evidence="8">
    <location>
        <begin position="76"/>
        <end position="95"/>
    </location>
</feature>
<evidence type="ECO:0000256" key="7">
    <source>
        <dbReference type="ARBA" id="ARBA00023136"/>
    </source>
</evidence>
<comment type="similarity">
    <text evidence="2">Belongs to the PqiA family.</text>
</comment>